<evidence type="ECO:0000313" key="1">
    <source>
        <dbReference type="EMBL" id="SLN71498.1"/>
    </source>
</evidence>
<dbReference type="PANTHER" id="PTHR11941">
    <property type="entry name" value="ENOYL-COA HYDRATASE-RELATED"/>
    <property type="match status" value="1"/>
</dbReference>
<dbReference type="GO" id="GO:0016829">
    <property type="term" value="F:lyase activity"/>
    <property type="evidence" value="ECO:0007669"/>
    <property type="project" value="UniProtKB-KW"/>
</dbReference>
<keyword evidence="1" id="KW-0456">Lyase</keyword>
<dbReference type="OrthoDB" id="9807606at2"/>
<dbReference type="EC" id="4.2.1.-" evidence="1"/>
<dbReference type="Proteomes" id="UP000193077">
    <property type="component" value="Unassembled WGS sequence"/>
</dbReference>
<proteinExistence type="predicted"/>
<dbReference type="SUPFAM" id="SSF52096">
    <property type="entry name" value="ClpP/crotonase"/>
    <property type="match status" value="1"/>
</dbReference>
<reference evidence="1 2" key="1">
    <citation type="submission" date="2017-03" db="EMBL/GenBank/DDBJ databases">
        <authorList>
            <person name="Afonso C.L."/>
            <person name="Miller P.J."/>
            <person name="Scott M.A."/>
            <person name="Spackman E."/>
            <person name="Goraichik I."/>
            <person name="Dimitrov K.M."/>
            <person name="Suarez D.L."/>
            <person name="Swayne D.E."/>
        </authorList>
    </citation>
    <scope>NUCLEOTIDE SEQUENCE [LARGE SCALE GENOMIC DNA]</scope>
    <source>
        <strain evidence="1 2">CECT 7639</strain>
    </source>
</reference>
<accession>A0A1Y5TSN4</accession>
<sequence length="260" mass="28872">MLNYEKSGHIATITIDNPPVNVFTPTMHKQMFEILQEFNADRDIYCGILTGAGDRAFSAGDDIKSKRPDRTREEIVDRHLNPSRSFDTQEYPGWEHEVMTMPRYKPIVGAANGYCFGQGFIYFNLLSDIRYAATNAVFGMPEIAYGMGGAGAALSLGKMIPHVAAMELLLLGEKIDAEKAQRLFLVNDVVEPDKLMDTAWAAAERIASHPPMGVRVEMESYQRGFDMSRSDSMAMAGHMYRLARSVQPTQPPLAEQGAAE</sequence>
<dbReference type="InterPro" id="IPR029045">
    <property type="entry name" value="ClpP/crotonase-like_dom_sf"/>
</dbReference>
<dbReference type="CDD" id="cd06558">
    <property type="entry name" value="crotonase-like"/>
    <property type="match status" value="1"/>
</dbReference>
<dbReference type="RefSeq" id="WP_085797886.1">
    <property type="nucleotide sequence ID" value="NZ_FWFO01000006.1"/>
</dbReference>
<keyword evidence="2" id="KW-1185">Reference proteome</keyword>
<dbReference type="EMBL" id="FWFO01000006">
    <property type="protein sequence ID" value="SLN71498.1"/>
    <property type="molecule type" value="Genomic_DNA"/>
</dbReference>
<dbReference type="GO" id="GO:0006635">
    <property type="term" value="P:fatty acid beta-oxidation"/>
    <property type="evidence" value="ECO:0007669"/>
    <property type="project" value="TreeGrafter"/>
</dbReference>
<protein>
    <submittedName>
        <fullName evidence="1">Carnitinyl-CoA dehydratase</fullName>
        <ecNumber evidence="1">4.2.1.-</ecNumber>
    </submittedName>
</protein>
<dbReference type="PANTHER" id="PTHR11941:SF54">
    <property type="entry name" value="ENOYL-COA HYDRATASE, MITOCHONDRIAL"/>
    <property type="match status" value="1"/>
</dbReference>
<dbReference type="Gene3D" id="3.90.226.10">
    <property type="entry name" value="2-enoyl-CoA Hydratase, Chain A, domain 1"/>
    <property type="match status" value="1"/>
</dbReference>
<dbReference type="AlphaFoldDB" id="A0A1Y5TSN4"/>
<evidence type="ECO:0000313" key="2">
    <source>
        <dbReference type="Proteomes" id="UP000193077"/>
    </source>
</evidence>
<name>A0A1Y5TSN4_9RHOB</name>
<gene>
    <name evidence="1" type="primary">caiD_5</name>
    <name evidence="1" type="ORF">TRL7639_04245</name>
</gene>
<dbReference type="InterPro" id="IPR001753">
    <property type="entry name" value="Enoyl-CoA_hydra/iso"/>
</dbReference>
<dbReference type="Pfam" id="PF00378">
    <property type="entry name" value="ECH_1"/>
    <property type="match status" value="1"/>
</dbReference>
<organism evidence="1 2">
    <name type="scientific">Falsiruegeria litorea R37</name>
    <dbReference type="NCBI Taxonomy" id="1200284"/>
    <lineage>
        <taxon>Bacteria</taxon>
        <taxon>Pseudomonadati</taxon>
        <taxon>Pseudomonadota</taxon>
        <taxon>Alphaproteobacteria</taxon>
        <taxon>Rhodobacterales</taxon>
        <taxon>Roseobacteraceae</taxon>
        <taxon>Falsiruegeria</taxon>
    </lineage>
</organism>